<protein>
    <recommendedName>
        <fullName evidence="2">2EXR domain-containing protein</fullName>
    </recommendedName>
</protein>
<organism evidence="3 4">
    <name type="scientific">Sclerotinia borealis (strain F-4128)</name>
    <dbReference type="NCBI Taxonomy" id="1432307"/>
    <lineage>
        <taxon>Eukaryota</taxon>
        <taxon>Fungi</taxon>
        <taxon>Dikarya</taxon>
        <taxon>Ascomycota</taxon>
        <taxon>Pezizomycotina</taxon>
        <taxon>Leotiomycetes</taxon>
        <taxon>Helotiales</taxon>
        <taxon>Sclerotiniaceae</taxon>
        <taxon>Sclerotinia</taxon>
    </lineage>
</organism>
<dbReference type="PANTHER" id="PTHR35910">
    <property type="entry name" value="2EXR DOMAIN-CONTAINING PROTEIN"/>
    <property type="match status" value="1"/>
</dbReference>
<reference evidence="3 4" key="1">
    <citation type="journal article" date="2014" name="Genome Announc.">
        <title>Draft genome sequence of Sclerotinia borealis, a psychrophilic plant pathogenic fungus.</title>
        <authorList>
            <person name="Mardanov A.V."/>
            <person name="Beletsky A.V."/>
            <person name="Kadnikov V.V."/>
            <person name="Ignatov A.N."/>
            <person name="Ravin N.V."/>
        </authorList>
    </citation>
    <scope>NUCLEOTIDE SEQUENCE [LARGE SCALE GENOMIC DNA]</scope>
    <source>
        <strain evidence="4">F-4157</strain>
    </source>
</reference>
<dbReference type="Proteomes" id="UP000019487">
    <property type="component" value="Unassembled WGS sequence"/>
</dbReference>
<name>W9CHJ7_SCLBF</name>
<dbReference type="HOGENOM" id="CLU_821736_0_0_1"/>
<gene>
    <name evidence="3" type="ORF">SBOR_4164</name>
</gene>
<dbReference type="EMBL" id="AYSA01000186">
    <property type="protein sequence ID" value="ESZ95423.1"/>
    <property type="molecule type" value="Genomic_DNA"/>
</dbReference>
<sequence length="338" mass="39178">MERIKRPREMKRKLSMISDESLEMGPSAKGKKDANLASSESTIYASWTAAIQALSIDSTAPYHLAADERNSNAATSSSSAIQTYPPLTEFHCFSAFPAEIRNKIWKFSFLHQQRTVAARPSINGKIISYSNTFSASAIPTLLVNWEARMEALRHYARPGDTFLFNRNQDSLYLTCCCPTYGWPRKLTPELREQIYSLRIKHLVLSESDWLKNIRFWPFMKSREEDTSRNGFLRMLVGMTELETISVVTTKRKAHVEISTSHYILRPNRYDKSPMEKTKRFVSNLFLKYAQIDFDEEWKIPTLIYRKDELVRSKRPIKDPCSRIENEERPPGTKRLGME</sequence>
<dbReference type="OrthoDB" id="3473305at2759"/>
<keyword evidence="4" id="KW-1185">Reference proteome</keyword>
<dbReference type="PANTHER" id="PTHR35910:SF6">
    <property type="entry name" value="2EXR DOMAIN-CONTAINING PROTEIN"/>
    <property type="match status" value="1"/>
</dbReference>
<dbReference type="Pfam" id="PF20150">
    <property type="entry name" value="2EXR"/>
    <property type="match status" value="1"/>
</dbReference>
<feature type="domain" description="2EXR" evidence="2">
    <location>
        <begin position="90"/>
        <end position="171"/>
    </location>
</feature>
<accession>W9CHJ7</accession>
<dbReference type="InterPro" id="IPR045518">
    <property type="entry name" value="2EXR"/>
</dbReference>
<proteinExistence type="predicted"/>
<feature type="region of interest" description="Disordered" evidence="1">
    <location>
        <begin position="316"/>
        <end position="338"/>
    </location>
</feature>
<evidence type="ECO:0000313" key="3">
    <source>
        <dbReference type="EMBL" id="ESZ95423.1"/>
    </source>
</evidence>
<feature type="region of interest" description="Disordered" evidence="1">
    <location>
        <begin position="1"/>
        <end position="33"/>
    </location>
</feature>
<dbReference type="AlphaFoldDB" id="W9CHJ7"/>
<evidence type="ECO:0000256" key="1">
    <source>
        <dbReference type="SAM" id="MobiDB-lite"/>
    </source>
</evidence>
<evidence type="ECO:0000313" key="4">
    <source>
        <dbReference type="Proteomes" id="UP000019487"/>
    </source>
</evidence>
<feature type="compositionally biased region" description="Basic residues" evidence="1">
    <location>
        <begin position="1"/>
        <end position="14"/>
    </location>
</feature>
<evidence type="ECO:0000259" key="2">
    <source>
        <dbReference type="Pfam" id="PF20150"/>
    </source>
</evidence>
<comment type="caution">
    <text evidence="3">The sequence shown here is derived from an EMBL/GenBank/DDBJ whole genome shotgun (WGS) entry which is preliminary data.</text>
</comment>